<dbReference type="EC" id="2.4.2.18" evidence="3"/>
<feature type="binding site" evidence="3">
    <location>
        <position position="106"/>
    </location>
    <ligand>
        <name>5-phospho-alpha-D-ribose 1-diphosphate</name>
        <dbReference type="ChEBI" id="CHEBI:58017"/>
    </ligand>
</feature>
<reference evidence="5" key="1">
    <citation type="submission" date="2023-01" db="EMBL/GenBank/DDBJ databases">
        <title>Sulfurovum sp. XTW-4 genome assembly.</title>
        <authorList>
            <person name="Wang J."/>
        </authorList>
    </citation>
    <scope>NUCLEOTIDE SEQUENCE</scope>
    <source>
        <strain evidence="5">XTW-4</strain>
    </source>
</reference>
<feature type="binding site" evidence="3">
    <location>
        <position position="97"/>
    </location>
    <ligand>
        <name>anthranilate</name>
        <dbReference type="ChEBI" id="CHEBI:16567"/>
        <label>1</label>
    </ligand>
</feature>
<comment type="function">
    <text evidence="3">Catalyzes the transfer of the phosphoribosyl group of 5-phosphorylribose-1-pyrophosphate (PRPP) to anthranilate to yield N-(5'-phosphoribosyl)-anthranilate (PRA).</text>
</comment>
<organism evidence="5 6">
    <name type="scientific">Sulfurovum xiamenensis</name>
    <dbReference type="NCBI Taxonomy" id="3019066"/>
    <lineage>
        <taxon>Bacteria</taxon>
        <taxon>Pseudomonadati</taxon>
        <taxon>Campylobacterota</taxon>
        <taxon>Epsilonproteobacteria</taxon>
        <taxon>Campylobacterales</taxon>
        <taxon>Sulfurovaceae</taxon>
        <taxon>Sulfurovum</taxon>
    </lineage>
</organism>
<comment type="caution">
    <text evidence="5">The sequence shown here is derived from an EMBL/GenBank/DDBJ whole genome shotgun (WGS) entry which is preliminary data.</text>
</comment>
<feature type="binding site" evidence="3">
    <location>
        <begin position="69"/>
        <end position="70"/>
    </location>
    <ligand>
        <name>5-phospho-alpha-D-ribose 1-diphosphate</name>
        <dbReference type="ChEBI" id="CHEBI:58017"/>
    </ligand>
</feature>
<comment type="cofactor">
    <cofactor evidence="3">
        <name>Mg(2+)</name>
        <dbReference type="ChEBI" id="CHEBI:18420"/>
    </cofactor>
    <text evidence="3">Binds 2 magnesium ions per monomer.</text>
</comment>
<dbReference type="SUPFAM" id="SSF52418">
    <property type="entry name" value="Nucleoside phosphorylase/phosphoribosyltransferase catalytic domain"/>
    <property type="match status" value="1"/>
</dbReference>
<evidence type="ECO:0000259" key="4">
    <source>
        <dbReference type="Pfam" id="PF00591"/>
    </source>
</evidence>
<dbReference type="HAMAP" id="MF_00211">
    <property type="entry name" value="TrpD"/>
    <property type="match status" value="1"/>
</dbReference>
<dbReference type="InterPro" id="IPR005940">
    <property type="entry name" value="Anthranilate_Pribosyl_Tfrase"/>
</dbReference>
<keyword evidence="3" id="KW-0057">Aromatic amino acid biosynthesis</keyword>
<keyword evidence="3" id="KW-0028">Amino-acid biosynthesis</keyword>
<dbReference type="Gene3D" id="3.40.1030.10">
    <property type="entry name" value="Nucleoside phosphorylase/phosphoribosyltransferase catalytic domain"/>
    <property type="match status" value="1"/>
</dbReference>
<dbReference type="RefSeq" id="WP_289400784.1">
    <property type="nucleotide sequence ID" value="NZ_JAQIBC010000001.1"/>
</dbReference>
<feature type="binding site" evidence="3">
    <location>
        <position position="66"/>
    </location>
    <ligand>
        <name>5-phospho-alpha-D-ribose 1-diphosphate</name>
        <dbReference type="ChEBI" id="CHEBI:58017"/>
    </ligand>
</feature>
<feature type="binding site" evidence="3">
    <location>
        <position position="211"/>
    </location>
    <ligand>
        <name>Mg(2+)</name>
        <dbReference type="ChEBI" id="CHEBI:18420"/>
        <label>2</label>
    </ligand>
</feature>
<dbReference type="NCBIfam" id="TIGR01245">
    <property type="entry name" value="trpD"/>
    <property type="match status" value="1"/>
</dbReference>
<accession>A0ABT7QNH2</accession>
<dbReference type="PANTHER" id="PTHR43285:SF2">
    <property type="entry name" value="ANTHRANILATE PHOSPHORIBOSYLTRANSFERASE"/>
    <property type="match status" value="1"/>
</dbReference>
<evidence type="ECO:0000256" key="3">
    <source>
        <dbReference type="HAMAP-Rule" id="MF_00211"/>
    </source>
</evidence>
<feature type="binding site" evidence="3">
    <location>
        <begin position="94"/>
        <end position="102"/>
    </location>
    <ligand>
        <name>5-phospho-alpha-D-ribose 1-diphosphate</name>
        <dbReference type="ChEBI" id="CHEBI:58017"/>
    </ligand>
</feature>
<comment type="caution">
    <text evidence="3">Lacks conserved residue(s) required for the propagation of feature annotation.</text>
</comment>
<keyword evidence="3" id="KW-0822">Tryptophan biosynthesis</keyword>
<evidence type="ECO:0000256" key="2">
    <source>
        <dbReference type="ARBA" id="ARBA00022679"/>
    </source>
</evidence>
<comment type="catalytic activity">
    <reaction evidence="3">
        <text>N-(5-phospho-beta-D-ribosyl)anthranilate + diphosphate = 5-phospho-alpha-D-ribose 1-diphosphate + anthranilate</text>
        <dbReference type="Rhea" id="RHEA:11768"/>
        <dbReference type="ChEBI" id="CHEBI:16567"/>
        <dbReference type="ChEBI" id="CHEBI:18277"/>
        <dbReference type="ChEBI" id="CHEBI:33019"/>
        <dbReference type="ChEBI" id="CHEBI:58017"/>
        <dbReference type="EC" id="2.4.2.18"/>
    </reaction>
</comment>
<keyword evidence="1 3" id="KW-0328">Glycosyltransferase</keyword>
<evidence type="ECO:0000313" key="6">
    <source>
        <dbReference type="Proteomes" id="UP001169066"/>
    </source>
</evidence>
<protein>
    <recommendedName>
        <fullName evidence="3">Anthranilate phosphoribosyltransferase</fullName>
        <ecNumber evidence="3">2.4.2.18</ecNumber>
    </recommendedName>
</protein>
<keyword evidence="2 3" id="KW-0808">Transferase</keyword>
<keyword evidence="6" id="KW-1185">Reference proteome</keyword>
<evidence type="ECO:0000313" key="5">
    <source>
        <dbReference type="EMBL" id="MDM5262615.1"/>
    </source>
</evidence>
<sequence length="329" mass="35694">MNIKEQFERLFNNEMGTEEARDFLVALYEKGESGSDIAAAASVMREHSIKLSLSDTLKEKAIDVVGTGGDKSGSFNISTTVSLLLASMGRVVAKHGNRSVTSNSGSTDVLEALGINLDLTIENKIKMLEETGFCFFPATDHHPAMKHIMPIRKSIEHRTIFNILGPLTNPAGAEKYLLGVFDPSFIKRIADALVELGAKRACVVSSHDGMDEISLACNSSFAYVESNRILEGEINPERFGFKLAPREAILGGDANFNAQITRDIFSGKEKGAKRDIVLLNAAFALFVDGHVRDIEEAIEMAKSGLDSGKASEHLERMAKISQQLSGSNA</sequence>
<feature type="binding site" evidence="3">
    <location>
        <position position="78"/>
    </location>
    <ligand>
        <name>Mg(2+)</name>
        <dbReference type="ChEBI" id="CHEBI:18420"/>
        <label>1</label>
    </ligand>
</feature>
<dbReference type="InterPro" id="IPR035902">
    <property type="entry name" value="Nuc_phospho_transferase"/>
</dbReference>
<proteinExistence type="inferred from homology"/>
<comment type="subunit">
    <text evidence="3">Homodimer.</text>
</comment>
<gene>
    <name evidence="3 5" type="primary">trpD</name>
    <name evidence="5" type="ORF">PF327_00160</name>
</gene>
<dbReference type="GO" id="GO:0004048">
    <property type="term" value="F:anthranilate phosphoribosyltransferase activity"/>
    <property type="evidence" value="ECO:0007669"/>
    <property type="project" value="UniProtKB-EC"/>
</dbReference>
<keyword evidence="3" id="KW-0479">Metal-binding</keyword>
<dbReference type="PANTHER" id="PTHR43285">
    <property type="entry name" value="ANTHRANILATE PHOSPHORIBOSYLTRANSFERASE"/>
    <property type="match status" value="1"/>
</dbReference>
<dbReference type="Gene3D" id="1.20.970.10">
    <property type="entry name" value="Transferase, Pyrimidine Nucleoside Phosphorylase, Chain C"/>
    <property type="match status" value="1"/>
</dbReference>
<dbReference type="EMBL" id="JAQIBC010000001">
    <property type="protein sequence ID" value="MDM5262615.1"/>
    <property type="molecule type" value="Genomic_DNA"/>
</dbReference>
<comment type="pathway">
    <text evidence="3">Amino-acid biosynthesis; L-tryptophan biosynthesis; L-tryptophan from chorismate: step 2/5.</text>
</comment>
<feature type="binding site" evidence="3">
    <location>
        <position position="74"/>
    </location>
    <ligand>
        <name>5-phospho-alpha-D-ribose 1-diphosphate</name>
        <dbReference type="ChEBI" id="CHEBI:58017"/>
    </ligand>
</feature>
<dbReference type="Proteomes" id="UP001169066">
    <property type="component" value="Unassembled WGS sequence"/>
</dbReference>
<dbReference type="InterPro" id="IPR000312">
    <property type="entry name" value="Glycosyl_Trfase_fam3"/>
</dbReference>
<feature type="binding site" evidence="3">
    <location>
        <position position="212"/>
    </location>
    <ligand>
        <name>Mg(2+)</name>
        <dbReference type="ChEBI" id="CHEBI:18420"/>
        <label>2</label>
    </ligand>
</feature>
<feature type="binding site" evidence="3">
    <location>
        <position position="152"/>
    </location>
    <ligand>
        <name>anthranilate</name>
        <dbReference type="ChEBI" id="CHEBI:16567"/>
        <label>2</label>
    </ligand>
</feature>
<feature type="domain" description="Glycosyl transferase family 3" evidence="4">
    <location>
        <begin position="59"/>
        <end position="310"/>
    </location>
</feature>
<name>A0ABT7QNH2_9BACT</name>
<feature type="binding site" evidence="3">
    <location>
        <begin position="76"/>
        <end position="79"/>
    </location>
    <ligand>
        <name>5-phospho-alpha-D-ribose 1-diphosphate</name>
        <dbReference type="ChEBI" id="CHEBI:58017"/>
    </ligand>
</feature>
<feature type="binding site" evidence="3">
    <location>
        <position position="212"/>
    </location>
    <ligand>
        <name>Mg(2+)</name>
        <dbReference type="ChEBI" id="CHEBI:18420"/>
        <label>1</label>
    </ligand>
</feature>
<keyword evidence="3" id="KW-0460">Magnesium</keyword>
<dbReference type="Pfam" id="PF00591">
    <property type="entry name" value="Glycos_transf_3"/>
    <property type="match status" value="1"/>
</dbReference>
<comment type="similarity">
    <text evidence="3">Belongs to the anthranilate phosphoribosyltransferase family.</text>
</comment>
<feature type="binding site" evidence="3">
    <location>
        <position position="66"/>
    </location>
    <ligand>
        <name>anthranilate</name>
        <dbReference type="ChEBI" id="CHEBI:16567"/>
        <label>1</label>
    </ligand>
</feature>
<evidence type="ECO:0000256" key="1">
    <source>
        <dbReference type="ARBA" id="ARBA00022676"/>
    </source>
</evidence>